<evidence type="ECO:0000256" key="1">
    <source>
        <dbReference type="ARBA" id="ARBA00022448"/>
    </source>
</evidence>
<keyword evidence="3 7" id="KW-0067">ATP-binding</keyword>
<keyword evidence="8" id="KW-1185">Reference proteome</keyword>
<gene>
    <name evidence="7" type="ORF">SAMN05192555_103184</name>
</gene>
<reference evidence="8" key="1">
    <citation type="submission" date="2016-10" db="EMBL/GenBank/DDBJ databases">
        <authorList>
            <person name="Varghese N."/>
            <person name="Submissions S."/>
        </authorList>
    </citation>
    <scope>NUCLEOTIDE SEQUENCE [LARGE SCALE GENOMIC DNA]</scope>
    <source>
        <strain evidence="8">AAP</strain>
    </source>
</reference>
<evidence type="ECO:0000256" key="5">
    <source>
        <dbReference type="ARBA" id="ARBA00037066"/>
    </source>
</evidence>
<dbReference type="PANTHER" id="PTHR42794">
    <property type="entry name" value="HEMIN IMPORT ATP-BINDING PROTEIN HMUV"/>
    <property type="match status" value="1"/>
</dbReference>
<dbReference type="AlphaFoldDB" id="A0A1G9II72"/>
<dbReference type="GO" id="GO:0016887">
    <property type="term" value="F:ATP hydrolysis activity"/>
    <property type="evidence" value="ECO:0007669"/>
    <property type="project" value="InterPro"/>
</dbReference>
<dbReference type="Gene3D" id="3.40.50.300">
    <property type="entry name" value="P-loop containing nucleotide triphosphate hydrolases"/>
    <property type="match status" value="1"/>
</dbReference>
<sequence>MTPLALTDAEAAYGETRVLGPLSLALAPGERIALVGKSGAGKSTLLALMYEQWQQREVALMPQALGLVDTLSVFHNVYMGRLDRHPWWRNLITLMRPRRSDIADIEALLEGLDIADKCWIPCGELSGGQRQRVAAARVLYQRGQVLLADEPVSALDGPQAASVMQALADGYPTAVLAMHDLDLALRYCTRVIGIQAGEIAIDQPSQRLSVHDLQPLY</sequence>
<evidence type="ECO:0000313" key="7">
    <source>
        <dbReference type="EMBL" id="SDL24887.1"/>
    </source>
</evidence>
<evidence type="ECO:0000259" key="6">
    <source>
        <dbReference type="PROSITE" id="PS50893"/>
    </source>
</evidence>
<dbReference type="SMART" id="SM00382">
    <property type="entry name" value="AAA"/>
    <property type="match status" value="1"/>
</dbReference>
<evidence type="ECO:0000256" key="3">
    <source>
        <dbReference type="ARBA" id="ARBA00022840"/>
    </source>
</evidence>
<comment type="function">
    <text evidence="5">Part of the ABC transporter complex HmuTUV involved in hemin import. Responsible for energy coupling to the transport system.</text>
</comment>
<dbReference type="EMBL" id="FNGH01000003">
    <property type="protein sequence ID" value="SDL24887.1"/>
    <property type="molecule type" value="Genomic_DNA"/>
</dbReference>
<dbReference type="PANTHER" id="PTHR42794:SF1">
    <property type="entry name" value="HEMIN IMPORT ATP-BINDING PROTEIN HMUV"/>
    <property type="match status" value="1"/>
</dbReference>
<dbReference type="InterPro" id="IPR003593">
    <property type="entry name" value="AAA+_ATPase"/>
</dbReference>
<evidence type="ECO:0000256" key="2">
    <source>
        <dbReference type="ARBA" id="ARBA00022741"/>
    </source>
</evidence>
<keyword evidence="4" id="KW-1278">Translocase</keyword>
<feature type="domain" description="ABC transporter" evidence="6">
    <location>
        <begin position="4"/>
        <end position="213"/>
    </location>
</feature>
<dbReference type="STRING" id="48727.SAMN05192555_103184"/>
<protein>
    <submittedName>
        <fullName evidence="7">Phosphonate transport system ATP-binding protein</fullName>
    </submittedName>
</protein>
<dbReference type="Pfam" id="PF00005">
    <property type="entry name" value="ABC_tran"/>
    <property type="match status" value="1"/>
</dbReference>
<dbReference type="InterPro" id="IPR003439">
    <property type="entry name" value="ABC_transporter-like_ATP-bd"/>
</dbReference>
<proteinExistence type="predicted"/>
<dbReference type="RefSeq" id="WP_089657458.1">
    <property type="nucleotide sequence ID" value="NZ_FNGH01000003.1"/>
</dbReference>
<dbReference type="GO" id="GO:0005524">
    <property type="term" value="F:ATP binding"/>
    <property type="evidence" value="ECO:0007669"/>
    <property type="project" value="UniProtKB-KW"/>
</dbReference>
<organism evidence="7 8">
    <name type="scientific">Franzmannia pantelleriensis</name>
    <dbReference type="NCBI Taxonomy" id="48727"/>
    <lineage>
        <taxon>Bacteria</taxon>
        <taxon>Pseudomonadati</taxon>
        <taxon>Pseudomonadota</taxon>
        <taxon>Gammaproteobacteria</taxon>
        <taxon>Oceanospirillales</taxon>
        <taxon>Halomonadaceae</taxon>
        <taxon>Franzmannia</taxon>
    </lineage>
</organism>
<dbReference type="OrthoDB" id="9802264at2"/>
<dbReference type="SUPFAM" id="SSF52540">
    <property type="entry name" value="P-loop containing nucleoside triphosphate hydrolases"/>
    <property type="match status" value="1"/>
</dbReference>
<evidence type="ECO:0000256" key="4">
    <source>
        <dbReference type="ARBA" id="ARBA00022967"/>
    </source>
</evidence>
<dbReference type="PROSITE" id="PS50893">
    <property type="entry name" value="ABC_TRANSPORTER_2"/>
    <property type="match status" value="1"/>
</dbReference>
<dbReference type="InterPro" id="IPR027417">
    <property type="entry name" value="P-loop_NTPase"/>
</dbReference>
<dbReference type="Proteomes" id="UP000199107">
    <property type="component" value="Unassembled WGS sequence"/>
</dbReference>
<keyword evidence="2" id="KW-0547">Nucleotide-binding</keyword>
<keyword evidence="1" id="KW-0813">Transport</keyword>
<evidence type="ECO:0000313" key="8">
    <source>
        <dbReference type="Proteomes" id="UP000199107"/>
    </source>
</evidence>
<name>A0A1G9II72_9GAMM</name>
<accession>A0A1G9II72</accession>